<dbReference type="PANTHER" id="PTHR28243:SF1">
    <property type="entry name" value="PYRIDOXAMINE 5'-PHOSPHATE OXIDASE ALR4036 FAMILY FMN-BINDING DOMAIN-CONTAINING PROTEIN"/>
    <property type="match status" value="1"/>
</dbReference>
<reference evidence="4" key="1">
    <citation type="submission" date="2016-05" db="EMBL/GenBank/DDBJ databases">
        <title>Comparative genomics of biotechnologically important yeasts.</title>
        <authorList>
            <consortium name="DOE Joint Genome Institute"/>
            <person name="Riley R."/>
            <person name="Haridas S."/>
            <person name="Wolfe K.H."/>
            <person name="Lopes M.R."/>
            <person name="Hittinger C.T."/>
            <person name="Goker M."/>
            <person name="Salamov A."/>
            <person name="Wisecaver J."/>
            <person name="Long T.M."/>
            <person name="Aerts A.L."/>
            <person name="Barry K."/>
            <person name="Choi C."/>
            <person name="Clum A."/>
            <person name="Coughlan A.Y."/>
            <person name="Deshpande S."/>
            <person name="Douglass A.P."/>
            <person name="Hanson S.J."/>
            <person name="Klenk H.-P."/>
            <person name="Labutti K."/>
            <person name="Lapidus A."/>
            <person name="Lindquist E."/>
            <person name="Lipzen A."/>
            <person name="Meier-Kolthoff J.P."/>
            <person name="Ohm R.A."/>
            <person name="Otillar R.P."/>
            <person name="Pangilinan J."/>
            <person name="Peng Y."/>
            <person name="Rokas A."/>
            <person name="Rosa C.A."/>
            <person name="Scheuner C."/>
            <person name="Sibirny A.A."/>
            <person name="Slot J.C."/>
            <person name="Stielow J.B."/>
            <person name="Sun H."/>
            <person name="Kurtzman C.P."/>
            <person name="Blackwell M."/>
            <person name="Grigoriev I.V."/>
            <person name="Jeffries T.W."/>
        </authorList>
    </citation>
    <scope>NUCLEOTIDE SEQUENCE [LARGE SCALE GENOMIC DNA]</scope>
    <source>
        <strain evidence="4">DSM 1968</strain>
    </source>
</reference>
<dbReference type="OrthoDB" id="5394411at2759"/>
<dbReference type="RefSeq" id="XP_020049190.1">
    <property type="nucleotide sequence ID" value="XM_020190287.1"/>
</dbReference>
<dbReference type="EMBL" id="KV454476">
    <property type="protein sequence ID" value="ODV62883.1"/>
    <property type="molecule type" value="Genomic_DNA"/>
</dbReference>
<sequence length="283" mass="33147">MAPWVPAFTSSITRESDHLKFIYFSFANIDANGLPHVRNVVFRNFLFDDKSTNVLVFVTDGRMQKFNQLLNNDKFEACFYFHHSRRQFRFNGFAKIIDLKNQIYPNVAVLSHDNIKLDSKSNNKNIHKNAINNNNINNNNNNNNNNNSDSDINKNTIKNDNIDSKINPPFVYLLYSPSVPSVPPTIDEWKKEHLQRWENLSLKLKSSFNKPFPRSSLTNEKRKLLDSISRGVDGNDINDGYNDNFKVICLFINEVDYLNEENERRVIYTRLNFDQWQEEEVCP</sequence>
<dbReference type="PANTHER" id="PTHR28243">
    <property type="entry name" value="AGL049CP"/>
    <property type="match status" value="1"/>
</dbReference>
<feature type="domain" description="Pyridoxamine 5'-phosphate oxidase Alr4036 family FMN-binding" evidence="2">
    <location>
        <begin position="1"/>
        <end position="97"/>
    </location>
</feature>
<dbReference type="Pfam" id="PF12766">
    <property type="entry name" value="Pyridox_oxase_2"/>
    <property type="match status" value="1"/>
</dbReference>
<dbReference type="Gene3D" id="2.30.110.10">
    <property type="entry name" value="Electron Transport, Fmn-binding Protein, Chain A"/>
    <property type="match status" value="1"/>
</dbReference>
<dbReference type="InterPro" id="IPR024624">
    <property type="entry name" value="Pyridox_Oxase_Alr4036_FMN-bd"/>
</dbReference>
<dbReference type="STRING" id="1344418.A0A1D2VMQ1"/>
<accession>A0A1D2VMQ1</accession>
<dbReference type="InParanoid" id="A0A1D2VMQ1"/>
<dbReference type="SUPFAM" id="SSF50475">
    <property type="entry name" value="FMN-binding split barrel"/>
    <property type="match status" value="1"/>
</dbReference>
<evidence type="ECO:0000313" key="4">
    <source>
        <dbReference type="Proteomes" id="UP000095038"/>
    </source>
</evidence>
<evidence type="ECO:0000313" key="3">
    <source>
        <dbReference type="EMBL" id="ODV62883.1"/>
    </source>
</evidence>
<protein>
    <recommendedName>
        <fullName evidence="2">Pyridoxamine 5'-phosphate oxidase Alr4036 family FMN-binding domain-containing protein</fullName>
    </recommendedName>
</protein>
<gene>
    <name evidence="3" type="ORF">ASCRUDRAFT_31642</name>
</gene>
<evidence type="ECO:0000259" key="2">
    <source>
        <dbReference type="Pfam" id="PF12766"/>
    </source>
</evidence>
<dbReference type="AlphaFoldDB" id="A0A1D2VMQ1"/>
<organism evidence="3 4">
    <name type="scientific">Ascoidea rubescens DSM 1968</name>
    <dbReference type="NCBI Taxonomy" id="1344418"/>
    <lineage>
        <taxon>Eukaryota</taxon>
        <taxon>Fungi</taxon>
        <taxon>Dikarya</taxon>
        <taxon>Ascomycota</taxon>
        <taxon>Saccharomycotina</taxon>
        <taxon>Saccharomycetes</taxon>
        <taxon>Ascoideaceae</taxon>
        <taxon>Ascoidea</taxon>
    </lineage>
</organism>
<proteinExistence type="predicted"/>
<dbReference type="FunCoup" id="A0A1D2VMQ1">
    <property type="interactions" value="158"/>
</dbReference>
<dbReference type="GeneID" id="30963923"/>
<name>A0A1D2VMQ1_9ASCO</name>
<dbReference type="GO" id="GO:0010181">
    <property type="term" value="F:FMN binding"/>
    <property type="evidence" value="ECO:0007669"/>
    <property type="project" value="InterPro"/>
</dbReference>
<dbReference type="Proteomes" id="UP000095038">
    <property type="component" value="Unassembled WGS sequence"/>
</dbReference>
<feature type="region of interest" description="Disordered" evidence="1">
    <location>
        <begin position="132"/>
        <end position="156"/>
    </location>
</feature>
<keyword evidence="4" id="KW-1185">Reference proteome</keyword>
<dbReference type="InterPro" id="IPR012349">
    <property type="entry name" value="Split_barrel_FMN-bd"/>
</dbReference>
<evidence type="ECO:0000256" key="1">
    <source>
        <dbReference type="SAM" id="MobiDB-lite"/>
    </source>
</evidence>